<keyword evidence="3" id="KW-1185">Reference proteome</keyword>
<organism evidence="2 3">
    <name type="scientific">Desulfofustis limnaeus</name>
    <dbReference type="NCBI Taxonomy" id="2740163"/>
    <lineage>
        <taxon>Bacteria</taxon>
        <taxon>Pseudomonadati</taxon>
        <taxon>Thermodesulfobacteriota</taxon>
        <taxon>Desulfobulbia</taxon>
        <taxon>Desulfobulbales</taxon>
        <taxon>Desulfocapsaceae</taxon>
        <taxon>Desulfofustis</taxon>
    </lineage>
</organism>
<dbReference type="InterPro" id="IPR023473">
    <property type="entry name" value="AMMECR1"/>
</dbReference>
<dbReference type="EMBL" id="AP025516">
    <property type="protein sequence ID" value="BDD89072.1"/>
    <property type="molecule type" value="Genomic_DNA"/>
</dbReference>
<dbReference type="InterPro" id="IPR036071">
    <property type="entry name" value="AMMECR1_dom_sf"/>
</dbReference>
<gene>
    <name evidence="2" type="ORF">DPPLL_34370</name>
</gene>
<proteinExistence type="predicted"/>
<name>A0ABM7WDJ2_9BACT</name>
<feature type="domain" description="AMMECR1" evidence="1">
    <location>
        <begin position="7"/>
        <end position="190"/>
    </location>
</feature>
<accession>A0ABM7WDJ2</accession>
<dbReference type="Pfam" id="PF01871">
    <property type="entry name" value="AMMECR1"/>
    <property type="match status" value="1"/>
</dbReference>
<evidence type="ECO:0000313" key="2">
    <source>
        <dbReference type="EMBL" id="BDD89072.1"/>
    </source>
</evidence>
<reference evidence="2 3" key="1">
    <citation type="submission" date="2022-01" db="EMBL/GenBank/DDBJ databases">
        <title>Desulfofustis limnae sp. nov., a novel mesophilic sulfate-reducing bacterium isolated from marsh soil.</title>
        <authorList>
            <person name="Watanabe M."/>
            <person name="Takahashi A."/>
            <person name="Kojima H."/>
            <person name="Fukui M."/>
        </authorList>
    </citation>
    <scope>NUCLEOTIDE SEQUENCE [LARGE SCALE GENOMIC DNA]</scope>
    <source>
        <strain evidence="2 3">PPLL</strain>
    </source>
</reference>
<dbReference type="PANTHER" id="PTHR13016:SF0">
    <property type="entry name" value="AMME SYNDROME CANDIDATE GENE 1 PROTEIN"/>
    <property type="match status" value="1"/>
</dbReference>
<dbReference type="NCBIfam" id="TIGR00296">
    <property type="entry name" value="TIGR00296 family protein"/>
    <property type="match status" value="1"/>
</dbReference>
<sequence length="190" mass="21050">MKPVTEEQGAQLIRLARDIIAERLGLTTRVSGAGLDGEELRQRCGTFVTLKRGGQLRGCIGNLEPAGTIVDAVRRNAVSAAFQDYRFAPLTAEEFPQVEVEISILTPAQKLSYNDGDDLAARLHPGIDGVIMQLGSARATFLPQVWEQLPEPAQFLEQLCRKAGIAPSAWRHQRPEIFVYQVRSFAEHNR</sequence>
<dbReference type="Proteomes" id="UP000830055">
    <property type="component" value="Chromosome"/>
</dbReference>
<dbReference type="RefSeq" id="WP_284152398.1">
    <property type="nucleotide sequence ID" value="NZ_AP025516.1"/>
</dbReference>
<dbReference type="NCBIfam" id="TIGR04335">
    <property type="entry name" value="AmmeMemoSam_A"/>
    <property type="match status" value="1"/>
</dbReference>
<dbReference type="SUPFAM" id="SSF143447">
    <property type="entry name" value="AMMECR1-like"/>
    <property type="match status" value="1"/>
</dbReference>
<protein>
    <submittedName>
        <fullName evidence="2">TIGR00296 family protein</fullName>
    </submittedName>
</protein>
<dbReference type="PANTHER" id="PTHR13016">
    <property type="entry name" value="AMMECR1 HOMOLOG"/>
    <property type="match status" value="1"/>
</dbReference>
<dbReference type="PROSITE" id="PS51112">
    <property type="entry name" value="AMMECR1"/>
    <property type="match status" value="1"/>
</dbReference>
<dbReference type="InterPro" id="IPR027623">
    <property type="entry name" value="AmmeMemoSam_A"/>
</dbReference>
<dbReference type="InterPro" id="IPR027485">
    <property type="entry name" value="AMMECR1_N"/>
</dbReference>
<evidence type="ECO:0000259" key="1">
    <source>
        <dbReference type="PROSITE" id="PS51112"/>
    </source>
</evidence>
<dbReference type="Gene3D" id="3.30.700.20">
    <property type="entry name" value="Hypothetical protein ph0010, domain 1"/>
    <property type="match status" value="1"/>
</dbReference>
<dbReference type="Gene3D" id="3.30.1490.150">
    <property type="entry name" value="Hypothetical protein ph0010, domain 2"/>
    <property type="match status" value="1"/>
</dbReference>
<dbReference type="InterPro" id="IPR002733">
    <property type="entry name" value="AMMECR1_domain"/>
</dbReference>
<evidence type="ECO:0000313" key="3">
    <source>
        <dbReference type="Proteomes" id="UP000830055"/>
    </source>
</evidence>